<keyword evidence="3" id="KW-0813">Transport</keyword>
<feature type="transmembrane region" description="Helical" evidence="8">
    <location>
        <begin position="295"/>
        <end position="315"/>
    </location>
</feature>
<evidence type="ECO:0000313" key="10">
    <source>
        <dbReference type="Proteomes" id="UP001148313"/>
    </source>
</evidence>
<comment type="subcellular location">
    <subcellularLocation>
        <location evidence="1">Cell membrane</location>
        <topology evidence="1">Multi-pass membrane protein</topology>
    </subcellularLocation>
</comment>
<dbReference type="EMBL" id="JAPJZH010000001">
    <property type="protein sequence ID" value="MDA4844265.1"/>
    <property type="molecule type" value="Genomic_DNA"/>
</dbReference>
<dbReference type="PANTHER" id="PTHR36838:SF3">
    <property type="entry name" value="TRANSPORTER AUXIN EFFLUX CARRIER EC FAMILY"/>
    <property type="match status" value="1"/>
</dbReference>
<keyword evidence="5 8" id="KW-0812">Transmembrane</keyword>
<gene>
    <name evidence="9" type="ORF">OOZ53_02840</name>
</gene>
<keyword evidence="4" id="KW-1003">Cell membrane</keyword>
<dbReference type="Gene3D" id="1.20.1530.20">
    <property type="match status" value="1"/>
</dbReference>
<protein>
    <submittedName>
        <fullName evidence="9">AEC family transporter</fullName>
    </submittedName>
</protein>
<dbReference type="InterPro" id="IPR038770">
    <property type="entry name" value="Na+/solute_symporter_sf"/>
</dbReference>
<feature type="transmembrane region" description="Helical" evidence="8">
    <location>
        <begin position="37"/>
        <end position="56"/>
    </location>
</feature>
<evidence type="ECO:0000256" key="3">
    <source>
        <dbReference type="ARBA" id="ARBA00022448"/>
    </source>
</evidence>
<feature type="transmembrane region" description="Helical" evidence="8">
    <location>
        <begin position="6"/>
        <end position="25"/>
    </location>
</feature>
<evidence type="ECO:0000256" key="5">
    <source>
        <dbReference type="ARBA" id="ARBA00022692"/>
    </source>
</evidence>
<evidence type="ECO:0000256" key="7">
    <source>
        <dbReference type="ARBA" id="ARBA00023136"/>
    </source>
</evidence>
<feature type="transmembrane region" description="Helical" evidence="8">
    <location>
        <begin position="266"/>
        <end position="283"/>
    </location>
</feature>
<sequence>MSQFQGLVEALIILVALCGAAIWLRSRNTILPEEQDVFGRLVTDFALPAVILLSLSKVPFSLQALLPALLLFAVSIAIMVPAWMIGNALGLKRKVLGSIILVSGFGGSSTLGLSLIRRAFHDDSVVMRDSVLMGEYGGLLSVFTLGVAVAIYFGRDEDKETSLWEACRPFFVSPIFIAMILGTAISMIGLPQNNMLVHIVEDALRVAGRSLIVLVAFSIGLSLRPIALRELAALIIVAGLLKLIAEPLFAWSLSLSFALPHLEAELLVLQAAMPSGAISAVLAKRYGCDGAVASALVLATAVLSLVSLPLTLYLGG</sequence>
<feature type="transmembrane region" description="Helical" evidence="8">
    <location>
        <begin position="231"/>
        <end position="254"/>
    </location>
</feature>
<evidence type="ECO:0000313" key="9">
    <source>
        <dbReference type="EMBL" id="MDA4844265.1"/>
    </source>
</evidence>
<feature type="transmembrane region" description="Helical" evidence="8">
    <location>
        <begin position="95"/>
        <end position="116"/>
    </location>
</feature>
<keyword evidence="6 8" id="KW-1133">Transmembrane helix</keyword>
<keyword evidence="10" id="KW-1185">Reference proteome</keyword>
<proteinExistence type="inferred from homology"/>
<accession>A0ABT4VHU4</accession>
<reference evidence="9" key="1">
    <citation type="submission" date="2022-11" db="EMBL/GenBank/DDBJ databases">
        <title>Hoeflea poritis sp. nov., isolated from scleractinian coral Porites lutea.</title>
        <authorList>
            <person name="Zhang G."/>
            <person name="Wei Q."/>
            <person name="Cai L."/>
        </authorList>
    </citation>
    <scope>NUCLEOTIDE SEQUENCE</scope>
    <source>
        <strain evidence="9">E7-10</strain>
    </source>
</reference>
<organism evidence="9 10">
    <name type="scientific">Hoeflea poritis</name>
    <dbReference type="NCBI Taxonomy" id="2993659"/>
    <lineage>
        <taxon>Bacteria</taxon>
        <taxon>Pseudomonadati</taxon>
        <taxon>Pseudomonadota</taxon>
        <taxon>Alphaproteobacteria</taxon>
        <taxon>Hyphomicrobiales</taxon>
        <taxon>Rhizobiaceae</taxon>
        <taxon>Hoeflea</taxon>
    </lineage>
</organism>
<evidence type="ECO:0000256" key="2">
    <source>
        <dbReference type="ARBA" id="ARBA00010145"/>
    </source>
</evidence>
<dbReference type="Pfam" id="PF03547">
    <property type="entry name" value="Mem_trans"/>
    <property type="match status" value="2"/>
</dbReference>
<keyword evidence="7 8" id="KW-0472">Membrane</keyword>
<comment type="caution">
    <text evidence="9">The sequence shown here is derived from an EMBL/GenBank/DDBJ whole genome shotgun (WGS) entry which is preliminary data.</text>
</comment>
<name>A0ABT4VHU4_9HYPH</name>
<evidence type="ECO:0000256" key="6">
    <source>
        <dbReference type="ARBA" id="ARBA00022989"/>
    </source>
</evidence>
<evidence type="ECO:0000256" key="8">
    <source>
        <dbReference type="SAM" id="Phobius"/>
    </source>
</evidence>
<dbReference type="InterPro" id="IPR004776">
    <property type="entry name" value="Mem_transp_PIN-like"/>
</dbReference>
<comment type="similarity">
    <text evidence="2">Belongs to the auxin efflux carrier (TC 2.A.69) family.</text>
</comment>
<dbReference type="RefSeq" id="WP_271087784.1">
    <property type="nucleotide sequence ID" value="NZ_JAPJZH010000001.1"/>
</dbReference>
<evidence type="ECO:0000256" key="4">
    <source>
        <dbReference type="ARBA" id="ARBA00022475"/>
    </source>
</evidence>
<feature type="transmembrane region" description="Helical" evidence="8">
    <location>
        <begin position="206"/>
        <end position="224"/>
    </location>
</feature>
<feature type="transmembrane region" description="Helical" evidence="8">
    <location>
        <begin position="166"/>
        <end position="186"/>
    </location>
</feature>
<dbReference type="Proteomes" id="UP001148313">
    <property type="component" value="Unassembled WGS sequence"/>
</dbReference>
<feature type="transmembrane region" description="Helical" evidence="8">
    <location>
        <begin position="62"/>
        <end position="83"/>
    </location>
</feature>
<feature type="transmembrane region" description="Helical" evidence="8">
    <location>
        <begin position="136"/>
        <end position="154"/>
    </location>
</feature>
<evidence type="ECO:0000256" key="1">
    <source>
        <dbReference type="ARBA" id="ARBA00004651"/>
    </source>
</evidence>
<dbReference type="PANTHER" id="PTHR36838">
    <property type="entry name" value="AUXIN EFFLUX CARRIER FAMILY PROTEIN"/>
    <property type="match status" value="1"/>
</dbReference>